<organism evidence="2">
    <name type="scientific">Papilio polytes</name>
    <name type="common">Common mormon</name>
    <name type="synonym">Swallowtail butterfly</name>
    <dbReference type="NCBI Taxonomy" id="76194"/>
    <lineage>
        <taxon>Eukaryota</taxon>
        <taxon>Metazoa</taxon>
        <taxon>Ecdysozoa</taxon>
        <taxon>Arthropoda</taxon>
        <taxon>Hexapoda</taxon>
        <taxon>Insecta</taxon>
        <taxon>Pterygota</taxon>
        <taxon>Neoptera</taxon>
        <taxon>Endopterygota</taxon>
        <taxon>Lepidoptera</taxon>
        <taxon>Glossata</taxon>
        <taxon>Ditrysia</taxon>
        <taxon>Papilionoidea</taxon>
        <taxon>Papilionidae</taxon>
        <taxon>Papilioninae</taxon>
        <taxon>Papilio</taxon>
    </lineage>
</organism>
<protein>
    <submittedName>
        <fullName evidence="2">Uncharacterized protein</fullName>
    </submittedName>
</protein>
<dbReference type="AlphaFoldDB" id="I4DSE0"/>
<accession>I4DSE0</accession>
<feature type="transmembrane region" description="Helical" evidence="1">
    <location>
        <begin position="42"/>
        <end position="59"/>
    </location>
</feature>
<evidence type="ECO:0000313" key="2">
    <source>
        <dbReference type="EMBL" id="BAM20830.1"/>
    </source>
</evidence>
<dbReference type="EMBL" id="AK405640">
    <property type="protein sequence ID" value="BAM20830.1"/>
    <property type="molecule type" value="mRNA"/>
</dbReference>
<keyword evidence="1" id="KW-0812">Transmembrane</keyword>
<keyword evidence="1" id="KW-1133">Transmembrane helix</keyword>
<keyword evidence="1" id="KW-0472">Membrane</keyword>
<name>I4DSE0_PAPPL</name>
<reference evidence="2" key="1">
    <citation type="journal article" date="2012" name="BMC Biol.">
        <title>Comprehensive microarray-based analysis for stage-specific larval camouflage pattern-associated genes in the swallowtail butterfly, Papilio xuthus.</title>
        <authorList>
            <person name="Futahashi R."/>
            <person name="Shirataki H."/>
            <person name="Narita T."/>
            <person name="Mita K."/>
            <person name="Fujiwara H."/>
        </authorList>
    </citation>
    <scope>NUCLEOTIDE SEQUENCE</scope>
    <source>
        <tissue evidence="2">Epidermis</tissue>
    </source>
</reference>
<evidence type="ECO:0000256" key="1">
    <source>
        <dbReference type="SAM" id="Phobius"/>
    </source>
</evidence>
<proteinExistence type="evidence at transcript level"/>
<sequence length="61" mass="7392">MRCYTLNVPFLVATKERFLILMLFIFFFCIKCVSFSFPFHMICLHFLIISFIILFLVILNY</sequence>